<feature type="compositionally biased region" description="Low complexity" evidence="1">
    <location>
        <begin position="154"/>
        <end position="168"/>
    </location>
</feature>
<evidence type="ECO:0000313" key="2">
    <source>
        <dbReference type="EMBL" id="ORY85889.1"/>
    </source>
</evidence>
<dbReference type="EMBL" id="MCOG01000003">
    <property type="protein sequence ID" value="ORY85889.1"/>
    <property type="molecule type" value="Genomic_DNA"/>
</dbReference>
<feature type="region of interest" description="Disordered" evidence="1">
    <location>
        <begin position="1"/>
        <end position="75"/>
    </location>
</feature>
<protein>
    <submittedName>
        <fullName evidence="2">Uncharacterized protein</fullName>
    </submittedName>
</protein>
<evidence type="ECO:0000256" key="1">
    <source>
        <dbReference type="SAM" id="MobiDB-lite"/>
    </source>
</evidence>
<dbReference type="AlphaFoldDB" id="A0A1Y2FPN6"/>
<feature type="compositionally biased region" description="Low complexity" evidence="1">
    <location>
        <begin position="21"/>
        <end position="31"/>
    </location>
</feature>
<reference evidence="2 3" key="1">
    <citation type="submission" date="2016-08" db="EMBL/GenBank/DDBJ databases">
        <title>A Parts List for Fungal Cellulosomes Revealed by Comparative Genomics.</title>
        <authorList>
            <consortium name="DOE Joint Genome Institute"/>
            <person name="Haitjema C.H."/>
            <person name="Gilmore S.P."/>
            <person name="Henske J.K."/>
            <person name="Solomon K.V."/>
            <person name="De Groot R."/>
            <person name="Kuo A."/>
            <person name="Mondo S.J."/>
            <person name="Salamov A.A."/>
            <person name="Labutti K."/>
            <person name="Zhao Z."/>
            <person name="Chiniquy J."/>
            <person name="Barry K."/>
            <person name="Brewer H.M."/>
            <person name="Purvine S.O."/>
            <person name="Wright A.T."/>
            <person name="Boxma B."/>
            <person name="Van Alen T."/>
            <person name="Hackstein J.H."/>
            <person name="Baker S.E."/>
            <person name="Grigoriev I.V."/>
            <person name="O'Malley M.A."/>
        </authorList>
    </citation>
    <scope>NUCLEOTIDE SEQUENCE [LARGE SCALE GENOMIC DNA]</scope>
    <source>
        <strain evidence="2 3">G1</strain>
    </source>
</reference>
<feature type="compositionally biased region" description="Basic and acidic residues" evidence="1">
    <location>
        <begin position="36"/>
        <end position="64"/>
    </location>
</feature>
<keyword evidence="3" id="KW-1185">Reference proteome</keyword>
<dbReference type="OrthoDB" id="10643446at2759"/>
<comment type="caution">
    <text evidence="2">The sequence shown here is derived from an EMBL/GenBank/DDBJ whole genome shotgun (WGS) entry which is preliminary data.</text>
</comment>
<name>A0A1Y2FPN6_9FUNG</name>
<feature type="region of interest" description="Disordered" evidence="1">
    <location>
        <begin position="119"/>
        <end position="168"/>
    </location>
</feature>
<evidence type="ECO:0000313" key="3">
    <source>
        <dbReference type="Proteomes" id="UP000193920"/>
    </source>
</evidence>
<proteinExistence type="predicted"/>
<dbReference type="Proteomes" id="UP000193920">
    <property type="component" value="Unassembled WGS sequence"/>
</dbReference>
<feature type="compositionally biased region" description="Acidic residues" evidence="1">
    <location>
        <begin position="7"/>
        <end position="20"/>
    </location>
</feature>
<gene>
    <name evidence="2" type="ORF">LY90DRAFT_498997</name>
</gene>
<organism evidence="2 3">
    <name type="scientific">Neocallimastix californiae</name>
    <dbReference type="NCBI Taxonomy" id="1754190"/>
    <lineage>
        <taxon>Eukaryota</taxon>
        <taxon>Fungi</taxon>
        <taxon>Fungi incertae sedis</taxon>
        <taxon>Chytridiomycota</taxon>
        <taxon>Chytridiomycota incertae sedis</taxon>
        <taxon>Neocallimastigomycetes</taxon>
        <taxon>Neocallimastigales</taxon>
        <taxon>Neocallimastigaceae</taxon>
        <taxon>Neocallimastix</taxon>
    </lineage>
</organism>
<feature type="compositionally biased region" description="Polar residues" evidence="1">
    <location>
        <begin position="125"/>
        <end position="136"/>
    </location>
</feature>
<sequence length="372" mass="43342">MKYYDENSTEFDEFNYENDINDFNNGSNNLENEYENENKNESKNKNDNENKNENDNDNDNENRNGDGNNDESLKDKNKYTNEMTTSNNTSSNINNDNNNLGLLATKKLLSFSKTKKNTIHKRTVTQRSITSRAKSASSVKNLKSTKSSNKKKNSSTSNENNNGDSTGSFEIKKLRNDIVEIQELMSKSTQPVAIYSYLISKNNTNIDSVINALNNITELCDYQNVFKLIYNFSQISYQCISYLSKIGLTNKTLKSKKLYSYYCWFNLFMEYLKSRQKINNVTELLSSTNILHIHKIYFQKWTKFSKARNACLLNLLQCFSLQKKFRKNILLTYSMNLILKIFLMEKDFTNQKNILKIIKCLILDGLYIFIMF</sequence>
<accession>A0A1Y2FPN6</accession>
<feature type="compositionally biased region" description="Low complexity" evidence="1">
    <location>
        <begin position="137"/>
        <end position="147"/>
    </location>
</feature>